<feature type="region of interest" description="Disordered" evidence="1">
    <location>
        <begin position="1904"/>
        <end position="1930"/>
    </location>
</feature>
<feature type="domain" description="Dystroglycan-type cadherin-like" evidence="2">
    <location>
        <begin position="316"/>
        <end position="411"/>
    </location>
</feature>
<feature type="compositionally biased region" description="Polar residues" evidence="1">
    <location>
        <begin position="90"/>
        <end position="102"/>
    </location>
</feature>
<name>A0ABU4INQ9_9VIBR</name>
<dbReference type="InterPro" id="IPR010221">
    <property type="entry name" value="VCBS_dom"/>
</dbReference>
<dbReference type="Pfam" id="PF19077">
    <property type="entry name" value="Big_13"/>
    <property type="match status" value="1"/>
</dbReference>
<evidence type="ECO:0000313" key="4">
    <source>
        <dbReference type="Proteomes" id="UP001272325"/>
    </source>
</evidence>
<feature type="domain" description="Dystroglycan-type cadherin-like" evidence="2">
    <location>
        <begin position="412"/>
        <end position="510"/>
    </location>
</feature>
<dbReference type="SUPFAM" id="SSF49313">
    <property type="entry name" value="Cadherin-like"/>
    <property type="match status" value="3"/>
</dbReference>
<reference evidence="3 4" key="1">
    <citation type="submission" date="2023-11" db="EMBL/GenBank/DDBJ databases">
        <title>Plant-associative lifestyle of Vibrio porteresiae and its evolutionary dynamics.</title>
        <authorList>
            <person name="Rameshkumar N."/>
            <person name="Kirti K."/>
        </authorList>
    </citation>
    <scope>NUCLEOTIDE SEQUENCE [LARGE SCALE GENOMIC DNA]</scope>
    <source>
        <strain evidence="3 4">MSSRF60</strain>
    </source>
</reference>
<dbReference type="EMBL" id="JAWRCN010000002">
    <property type="protein sequence ID" value="MDW6020065.1"/>
    <property type="molecule type" value="Genomic_DNA"/>
</dbReference>
<feature type="compositionally biased region" description="Basic and acidic residues" evidence="1">
    <location>
        <begin position="1917"/>
        <end position="1930"/>
    </location>
</feature>
<gene>
    <name evidence="3" type="ORF">SBW85_20375</name>
</gene>
<dbReference type="InterPro" id="IPR041690">
    <property type="entry name" value="Cadherin_5"/>
</dbReference>
<sequence>MREKKTENSSNKKASASETPSINKRDDKARFKAKELDKKAALLKAQQFRTSNLESDFNSDLVADKSWHTAHAQATAKEATESSELLDESVTATSSEPSSPNADRSAIAEDEIALSATDDSQAKDNTGAENISNHRGGNHVIVELKESITGDLDPLKQSMGNNFKSALVAPSDLNKAEPTVNTLQAPPATHSAHHSPQASNSSAQHTLAINHLPPAQLVKEDASVSTVDGQLTASGDGSLSVSWSVASTHGKYGDLQLDSKTGEWHYHLDNHLADTDQLGEGEVHTEHFTVTATDKFGHVIHTEILVNVEGTNDAPKVSHTVVDEVVDQGAILQFTLSADTFSDIDHGDTLTLSTGTLPAWLHFDASTGTFSGTPTNSDVGQTRITVTATDNHGAHVSTTFDLTVNNVNDAPVLTPMATVKVDEDGASVQGQIHATDIDTGDTLTFSAGQVDGFTFHSDGSWTFDPSHSAYQHLAVGETLPLSIPVTVTDSHGASDVQQLNIVVSGTNDAPTVTSSITLPEGSEDTSVLISASSLLANATDIDSGETQQLTVQHLHADHGSIVDNHDGTFTVNPDANYNGRVTFTYNVQDPQGATVATSATMDLKAVGDAAIITGQDTGHVTEDLYDATQTQNLMAWGQLTVTDPDKGEAGFVEHITGLARFAKPDFVSGQYGRVEISEDGHWTYMVPNSHPDVQSLGVGQHLTDHIEVESLDGTKHTITITIDGTNDAPTVTHTVANQTVDQSATLQFRLPADTFSDIDHGDTLTLSTGTLPAWLHFDASTGTFSGTPTNSDVGQTRITVTATDNHGAHVSTTFDLTVNNVNDAPVLTPMATVKVDEDGASVQGQIHATDIDTGDTLTFSAGQVDGFTFHSDGSWTFDPSHSAYQHLAVGETLPLSIPVTVTDSHGASDVQQLNIVVTGTNDAPTVTSSITLPEGSEDTSVLISASSLLANATDIDSGETQQLTVQHLHADHGSIVDNHDGTFTFNPDANYNGRVTFTYDVQDPQGATVATSATMDLKAVGDAAIITGQDTGHVTEDLYDATQTQNLMAWGQLTVTDPDKGEAGFVEHITGLARFAKPDFVSGQYGRVEISEDGHWTYMVPNSHPDVQSLGVGQHLTDHIEVESLDGTKHTITITIEGTNDAPTVTHAVANQTVDQSATLQFTLPADTFSDIDHGDTLTLSTGTLPAWLHFDASTGTFSGTPTNSDVGQTRITVTATDNHGAHVSTTFDLTVNNVNDAPVLTPMATVKVDEDGASVQGQIHATDIDTGDTLTFSAGQVDGFTFHSDGSWTFDPSHSAYQHLAVGETLPLSIPVTVTDSHGASDVQLLNILVTGTNDAPVLSIQPFDNTSGHLTEVDVDSSDTHQFSVVQSSGSYGDLIVNSQTGEYNYVPRASVAGMSYDSTTNTYSGSDVFEVRVTDNHGAESTKFITFNVQSILTPTSATGYQVHSHVTAPPQLTAASPSVHMSSLPLTNDVTLELETTSDTGMSDQDHLTRDNTPTVHGTSEIPFSVIEIHEGNSLIATVVSDASGHYRADLPHMIDATHSLFAIAVSPSSISGTSVPLDLTVDTQSELHVNPIAGDNILDAVEHTHLLTIDGTANGIEDGQIITVSIGGNNHQAVVSNGLWSVDIDATEVQSLTGGLHDVLVSAEDRAGNAVSSNIPLFVSDASTPVPSMSFQTPPTPTGGGSIGSHISGTILIPPLLQQLSPQASGSGGWGIDDGHGHTVTSLQGDYGTLTIDPVSGHVEYIYNTAPIQSVKATGGTHVAGQTTTEEHHDIFKVVYHDVHASDIDVKVDLDVTYIHGHSGHNQLSTHLVDMTLIPATPSSAPPVQHDEVIDGIVPDEFTVEILDDAHNSDMNLPFDGTHQLDQATKPIDHYLDMVGVSNSHVSASDNLPLSNNLPSISEAIDSSLDDNGYSHTEDGLPHDPLVDSKDERYDEKHLPDSLDAHQSDSSHTDDLLHQGLSDMHNHI</sequence>
<evidence type="ECO:0000259" key="2">
    <source>
        <dbReference type="SMART" id="SM00736"/>
    </source>
</evidence>
<comment type="caution">
    <text evidence="3">The sequence shown here is derived from an EMBL/GenBank/DDBJ whole genome shotgun (WGS) entry which is preliminary data.</text>
</comment>
<dbReference type="InterPro" id="IPR013783">
    <property type="entry name" value="Ig-like_fold"/>
</dbReference>
<dbReference type="NCBIfam" id="NF012211">
    <property type="entry name" value="tand_rpt_95"/>
    <property type="match status" value="5"/>
</dbReference>
<feature type="region of interest" description="Disordered" evidence="1">
    <location>
        <begin position="69"/>
        <end position="138"/>
    </location>
</feature>
<accession>A0ABU4INQ9</accession>
<dbReference type="InterPro" id="IPR044016">
    <property type="entry name" value="Big_13"/>
</dbReference>
<dbReference type="Pfam" id="PF17892">
    <property type="entry name" value="Cadherin_5"/>
    <property type="match status" value="2"/>
</dbReference>
<feature type="compositionally biased region" description="Basic and acidic residues" evidence="1">
    <location>
        <begin position="1942"/>
        <end position="1958"/>
    </location>
</feature>
<feature type="domain" description="Dystroglycan-type cadherin-like" evidence="2">
    <location>
        <begin position="1144"/>
        <end position="1239"/>
    </location>
</feature>
<feature type="region of interest" description="Disordered" evidence="1">
    <location>
        <begin position="183"/>
        <end position="204"/>
    </location>
</feature>
<dbReference type="Pfam" id="PF17963">
    <property type="entry name" value="Big_9"/>
    <property type="match status" value="4"/>
</dbReference>
<keyword evidence="4" id="KW-1185">Reference proteome</keyword>
<evidence type="ECO:0000313" key="3">
    <source>
        <dbReference type="EMBL" id="MDW6020065.1"/>
    </source>
</evidence>
<feature type="compositionally biased region" description="Polar residues" evidence="1">
    <location>
        <begin position="8"/>
        <end position="22"/>
    </location>
</feature>
<dbReference type="SMART" id="SM00736">
    <property type="entry name" value="CADG"/>
    <property type="match status" value="6"/>
</dbReference>
<dbReference type="InterPro" id="IPR015919">
    <property type="entry name" value="Cadherin-like_sf"/>
</dbReference>
<organism evidence="3 4">
    <name type="scientific">Vibrio plantisponsor</name>
    <dbReference type="NCBI Taxonomy" id="664643"/>
    <lineage>
        <taxon>Bacteria</taxon>
        <taxon>Pseudomonadati</taxon>
        <taxon>Pseudomonadota</taxon>
        <taxon>Gammaproteobacteria</taxon>
        <taxon>Vibrionales</taxon>
        <taxon>Vibrionaceae</taxon>
        <taxon>Vibrio</taxon>
    </lineage>
</organism>
<feature type="domain" description="Dystroglycan-type cadherin-like" evidence="2">
    <location>
        <begin position="1240"/>
        <end position="1338"/>
    </location>
</feature>
<feature type="region of interest" description="Disordered" evidence="1">
    <location>
        <begin position="1"/>
        <end position="31"/>
    </location>
</feature>
<dbReference type="NCBIfam" id="NF033510">
    <property type="entry name" value="Ca_tandemer"/>
    <property type="match status" value="1"/>
</dbReference>
<feature type="domain" description="Dystroglycan-type cadherin-like" evidence="2">
    <location>
        <begin position="826"/>
        <end position="924"/>
    </location>
</feature>
<feature type="domain" description="Dystroglycan-type cadherin-like" evidence="2">
    <location>
        <begin position="730"/>
        <end position="825"/>
    </location>
</feature>
<protein>
    <submittedName>
        <fullName evidence="3">VCBS domain-containing protein</fullName>
    </submittedName>
</protein>
<dbReference type="InterPro" id="IPR006644">
    <property type="entry name" value="Cadg"/>
</dbReference>
<feature type="region of interest" description="Disordered" evidence="1">
    <location>
        <begin position="1483"/>
        <end position="1503"/>
    </location>
</feature>
<evidence type="ECO:0000256" key="1">
    <source>
        <dbReference type="SAM" id="MobiDB-lite"/>
    </source>
</evidence>
<dbReference type="PANTHER" id="PTHR21559:SF21">
    <property type="entry name" value="DYSTROGLYCAN 1"/>
    <property type="match status" value="1"/>
</dbReference>
<dbReference type="Pfam" id="PF05345">
    <property type="entry name" value="He_PIG"/>
    <property type="match status" value="3"/>
</dbReference>
<dbReference type="NCBIfam" id="TIGR01965">
    <property type="entry name" value="VCBS_repeat"/>
    <property type="match status" value="7"/>
</dbReference>
<feature type="region of interest" description="Disordered" evidence="1">
    <location>
        <begin position="1942"/>
        <end position="1969"/>
    </location>
</feature>
<dbReference type="Gene3D" id="2.60.40.10">
    <property type="entry name" value="Immunoglobulins"/>
    <property type="match status" value="11"/>
</dbReference>
<dbReference type="RefSeq" id="WP_261881170.1">
    <property type="nucleotide sequence ID" value="NZ_AP024894.1"/>
</dbReference>
<dbReference type="Proteomes" id="UP001272325">
    <property type="component" value="Unassembled WGS sequence"/>
</dbReference>
<feature type="compositionally biased region" description="Polar residues" evidence="1">
    <location>
        <begin position="194"/>
        <end position="204"/>
    </location>
</feature>
<proteinExistence type="predicted"/>
<dbReference type="PANTHER" id="PTHR21559">
    <property type="entry name" value="DYSTROGLYCAN-RELATED"/>
    <property type="match status" value="1"/>
</dbReference>
<feature type="compositionally biased region" description="Polar residues" evidence="1">
    <location>
        <begin position="117"/>
        <end position="135"/>
    </location>
</feature>